<reference evidence="11" key="2">
    <citation type="submission" date="2023-05" db="EMBL/GenBank/DDBJ databases">
        <authorList>
            <consortium name="Lawrence Berkeley National Laboratory"/>
            <person name="Steindorff A."/>
            <person name="Hensen N."/>
            <person name="Bonometti L."/>
            <person name="Westerberg I."/>
            <person name="Brannstrom I.O."/>
            <person name="Guillou S."/>
            <person name="Cros-Aarteil S."/>
            <person name="Calhoun S."/>
            <person name="Haridas S."/>
            <person name="Kuo A."/>
            <person name="Mondo S."/>
            <person name="Pangilinan J."/>
            <person name="Riley R."/>
            <person name="Labutti K."/>
            <person name="Andreopoulos B."/>
            <person name="Lipzen A."/>
            <person name="Chen C."/>
            <person name="Yanf M."/>
            <person name="Daum C."/>
            <person name="Ng V."/>
            <person name="Clum A."/>
            <person name="Ohm R."/>
            <person name="Martin F."/>
            <person name="Silar P."/>
            <person name="Natvig D."/>
            <person name="Lalanne C."/>
            <person name="Gautier V."/>
            <person name="Ament-Velasquez S.L."/>
            <person name="Kruys A."/>
            <person name="Hutchinson M.I."/>
            <person name="Powell A.J."/>
            <person name="Barry K."/>
            <person name="Miller A.N."/>
            <person name="Grigoriev I.V."/>
            <person name="Debuchy R."/>
            <person name="Gladieux P."/>
            <person name="Thoren M.H."/>
            <person name="Johannesson H."/>
        </authorList>
    </citation>
    <scope>NUCLEOTIDE SEQUENCE</scope>
    <source>
        <strain evidence="11">CBS 103.79</strain>
    </source>
</reference>
<evidence type="ECO:0000256" key="9">
    <source>
        <dbReference type="SAM" id="MobiDB-lite"/>
    </source>
</evidence>
<comment type="function">
    <text evidence="7">Required for small ribosomal subunit (SSU) synthesis. Has a role in the processing of early nucleolar and late cytoplasmic pre-RNA species.</text>
</comment>
<accession>A0AAN6MCF4</accession>
<keyword evidence="12" id="KW-1185">Reference proteome</keyword>
<proteinExistence type="inferred from homology"/>
<dbReference type="CDD" id="cd22392">
    <property type="entry name" value="KH-I_PNO1_rpt2"/>
    <property type="match status" value="1"/>
</dbReference>
<evidence type="ECO:0000256" key="6">
    <source>
        <dbReference type="ARBA" id="ARBA00023242"/>
    </source>
</evidence>
<keyword evidence="6" id="KW-0539">Nucleus</keyword>
<gene>
    <name evidence="11" type="ORF">C8A05DRAFT_47968</name>
</gene>
<protein>
    <recommendedName>
        <fullName evidence="4">Pre-rRNA-processing protein PNO1</fullName>
    </recommendedName>
    <alternativeName>
        <fullName evidence="8">Pre-rRNA-processing protein pno1</fullName>
    </alternativeName>
</protein>
<dbReference type="PANTHER" id="PTHR12826:SF13">
    <property type="entry name" value="RNA-BINDING PROTEIN PNO1"/>
    <property type="match status" value="1"/>
</dbReference>
<evidence type="ECO:0000313" key="11">
    <source>
        <dbReference type="EMBL" id="KAK3897413.1"/>
    </source>
</evidence>
<feature type="region of interest" description="Disordered" evidence="9">
    <location>
        <begin position="1"/>
        <end position="70"/>
    </location>
</feature>
<evidence type="ECO:0000256" key="7">
    <source>
        <dbReference type="ARBA" id="ARBA00025554"/>
    </source>
</evidence>
<organism evidence="11 12">
    <name type="scientific">Staphylotrichum tortipilum</name>
    <dbReference type="NCBI Taxonomy" id="2831512"/>
    <lineage>
        <taxon>Eukaryota</taxon>
        <taxon>Fungi</taxon>
        <taxon>Dikarya</taxon>
        <taxon>Ascomycota</taxon>
        <taxon>Pezizomycotina</taxon>
        <taxon>Sordariomycetes</taxon>
        <taxon>Sordariomycetidae</taxon>
        <taxon>Sordariales</taxon>
        <taxon>Chaetomiaceae</taxon>
        <taxon>Staphylotrichum</taxon>
    </lineage>
</organism>
<name>A0AAN6MCF4_9PEZI</name>
<dbReference type="GO" id="GO:0003723">
    <property type="term" value="F:RNA binding"/>
    <property type="evidence" value="ECO:0007669"/>
    <property type="project" value="UniProtKB-KW"/>
</dbReference>
<comment type="similarity">
    <text evidence="2">Belongs to the PNO1 family.</text>
</comment>
<dbReference type="InterPro" id="IPR036612">
    <property type="entry name" value="KH_dom_type_1_sf"/>
</dbReference>
<dbReference type="AlphaFoldDB" id="A0AAN6MCF4"/>
<feature type="compositionally biased region" description="Basic and acidic residues" evidence="9">
    <location>
        <begin position="58"/>
        <end position="70"/>
    </location>
</feature>
<dbReference type="InterPro" id="IPR055212">
    <property type="entry name" value="KH-I_PNO1_first"/>
</dbReference>
<dbReference type="PANTHER" id="PTHR12826">
    <property type="entry name" value="RIBONUCLEASE Y"/>
    <property type="match status" value="1"/>
</dbReference>
<evidence type="ECO:0000256" key="3">
    <source>
        <dbReference type="ARBA" id="ARBA00011420"/>
    </source>
</evidence>
<dbReference type="Pfam" id="PF22891">
    <property type="entry name" value="KH_PNO1_2nd"/>
    <property type="match status" value="1"/>
</dbReference>
<evidence type="ECO:0000256" key="4">
    <source>
        <dbReference type="ARBA" id="ARBA00016042"/>
    </source>
</evidence>
<feature type="compositionally biased region" description="Low complexity" evidence="9">
    <location>
        <begin position="1"/>
        <end position="22"/>
    </location>
</feature>
<dbReference type="CDD" id="cd22391">
    <property type="entry name" value="KH-I_PNO1_rpt1"/>
    <property type="match status" value="1"/>
</dbReference>
<evidence type="ECO:0000256" key="5">
    <source>
        <dbReference type="ARBA" id="ARBA00022884"/>
    </source>
</evidence>
<dbReference type="InterPro" id="IPR004087">
    <property type="entry name" value="KH_dom"/>
</dbReference>
<dbReference type="SMART" id="SM00322">
    <property type="entry name" value="KH"/>
    <property type="match status" value="1"/>
</dbReference>
<dbReference type="GO" id="GO:0005730">
    <property type="term" value="C:nucleolus"/>
    <property type="evidence" value="ECO:0007669"/>
    <property type="project" value="UniProtKB-SubCell"/>
</dbReference>
<feature type="domain" description="K Homology" evidence="10">
    <location>
        <begin position="160"/>
        <end position="234"/>
    </location>
</feature>
<dbReference type="EMBL" id="MU856174">
    <property type="protein sequence ID" value="KAK3897413.1"/>
    <property type="molecule type" value="Genomic_DNA"/>
</dbReference>
<dbReference type="Gene3D" id="3.30.1370.10">
    <property type="entry name" value="K Homology domain, type 1"/>
    <property type="match status" value="1"/>
</dbReference>
<dbReference type="InterPro" id="IPR055211">
    <property type="entry name" value="KH_PNO1_2nd"/>
</dbReference>
<evidence type="ECO:0000256" key="2">
    <source>
        <dbReference type="ARBA" id="ARBA00007515"/>
    </source>
</evidence>
<evidence type="ECO:0000256" key="8">
    <source>
        <dbReference type="ARBA" id="ARBA00071744"/>
    </source>
</evidence>
<comment type="subunit">
    <text evidence="3">Component of the small ribosomal subunit, ribosomal RNA processing complex (SSU RRP complex).</text>
</comment>
<comment type="subcellular location">
    <subcellularLocation>
        <location evidence="1">Nucleus</location>
        <location evidence="1">Nucleolus</location>
    </subcellularLocation>
</comment>
<feature type="compositionally biased region" description="Acidic residues" evidence="9">
    <location>
        <begin position="48"/>
        <end position="57"/>
    </location>
</feature>
<comment type="caution">
    <text evidence="11">The sequence shown here is derived from an EMBL/GenBank/DDBJ whole genome shotgun (WGS) entry which is preliminary data.</text>
</comment>
<dbReference type="SUPFAM" id="SSF54791">
    <property type="entry name" value="Eukaryotic type KH-domain (KH-domain type I)"/>
    <property type="match status" value="1"/>
</dbReference>
<evidence type="ECO:0000313" key="12">
    <source>
        <dbReference type="Proteomes" id="UP001303889"/>
    </source>
</evidence>
<evidence type="ECO:0000259" key="10">
    <source>
        <dbReference type="SMART" id="SM00322"/>
    </source>
</evidence>
<dbReference type="Proteomes" id="UP001303889">
    <property type="component" value="Unassembled WGS sequence"/>
</dbReference>
<reference evidence="11" key="1">
    <citation type="journal article" date="2023" name="Mol. Phylogenet. Evol.">
        <title>Genome-scale phylogeny and comparative genomics of the fungal order Sordariales.</title>
        <authorList>
            <person name="Hensen N."/>
            <person name="Bonometti L."/>
            <person name="Westerberg I."/>
            <person name="Brannstrom I.O."/>
            <person name="Guillou S."/>
            <person name="Cros-Aarteil S."/>
            <person name="Calhoun S."/>
            <person name="Haridas S."/>
            <person name="Kuo A."/>
            <person name="Mondo S."/>
            <person name="Pangilinan J."/>
            <person name="Riley R."/>
            <person name="LaButti K."/>
            <person name="Andreopoulos B."/>
            <person name="Lipzen A."/>
            <person name="Chen C."/>
            <person name="Yan M."/>
            <person name="Daum C."/>
            <person name="Ng V."/>
            <person name="Clum A."/>
            <person name="Steindorff A."/>
            <person name="Ohm R.A."/>
            <person name="Martin F."/>
            <person name="Silar P."/>
            <person name="Natvig D.O."/>
            <person name="Lalanne C."/>
            <person name="Gautier V."/>
            <person name="Ament-Velasquez S.L."/>
            <person name="Kruys A."/>
            <person name="Hutchinson M.I."/>
            <person name="Powell A.J."/>
            <person name="Barry K."/>
            <person name="Miller A.N."/>
            <person name="Grigoriev I.V."/>
            <person name="Debuchy R."/>
            <person name="Gladieux P."/>
            <person name="Hiltunen Thoren M."/>
            <person name="Johannesson H."/>
        </authorList>
    </citation>
    <scope>NUCLEOTIDE SEQUENCE</scope>
    <source>
        <strain evidence="11">CBS 103.79</strain>
    </source>
</reference>
<dbReference type="FunFam" id="3.30.1370.10:FF:000009">
    <property type="entry name" value="RNA-binding protein PNO1"/>
    <property type="match status" value="1"/>
</dbReference>
<sequence>MPAPTALAQPPAAPEVATAPAPEQEDEFLLEMQEANPAEPSAVAPTEPTDDTEMAIDEEGRPKFAPGKDVDPVRRAETRKIPIPPNRMSGLKSNWSKIYPPLVDHCKLQVRMNVKEKRVELRSSKHTTSNDSLQMGADFVSAFAMGFDIDDAIALLRLDSLYIQSFDIKDVRQTLGPDALGRAIGRIAGKDGKTKFAIENATKTRIVLAGSRVHILGAFENIGMARESIVSLVLGSQPGKVYNNLRIIASRMKERF</sequence>
<evidence type="ECO:0000256" key="1">
    <source>
        <dbReference type="ARBA" id="ARBA00004604"/>
    </source>
</evidence>
<keyword evidence="5" id="KW-0694">RNA-binding</keyword>